<dbReference type="PANTHER" id="PTHR24322">
    <property type="entry name" value="PKSB"/>
    <property type="match status" value="1"/>
</dbReference>
<protein>
    <submittedName>
        <fullName evidence="3">S16C6 reductase</fullName>
    </submittedName>
</protein>
<proteinExistence type="inferred from homology"/>
<dbReference type="InterPro" id="IPR036291">
    <property type="entry name" value="NAD(P)-bd_dom_sf"/>
</dbReference>
<feature type="non-terminal residue" evidence="3">
    <location>
        <position position="1"/>
    </location>
</feature>
<name>A0A836JNP1_9HYME</name>
<dbReference type="Pfam" id="PF00106">
    <property type="entry name" value="adh_short"/>
    <property type="match status" value="1"/>
</dbReference>
<dbReference type="GO" id="GO:0005811">
    <property type="term" value="C:lipid droplet"/>
    <property type="evidence" value="ECO:0007669"/>
    <property type="project" value="TreeGrafter"/>
</dbReference>
<gene>
    <name evidence="3" type="primary">Sdr16c6_0</name>
    <name evidence="3" type="ORF">G6Z78_0003441</name>
</gene>
<dbReference type="PANTHER" id="PTHR24322:SF736">
    <property type="entry name" value="RETINOL DEHYDROGENASE 10"/>
    <property type="match status" value="1"/>
</dbReference>
<evidence type="ECO:0000313" key="3">
    <source>
        <dbReference type="EMBL" id="KAG5318980.1"/>
    </source>
</evidence>
<evidence type="ECO:0000256" key="2">
    <source>
        <dbReference type="ARBA" id="ARBA00023002"/>
    </source>
</evidence>
<dbReference type="InterPro" id="IPR002347">
    <property type="entry name" value="SDR_fam"/>
</dbReference>
<comment type="similarity">
    <text evidence="1">Belongs to the short-chain dehydrogenases/reductases (SDR) family.</text>
</comment>
<accession>A0A836JNP1</accession>
<dbReference type="Proteomes" id="UP000668214">
    <property type="component" value="Unassembled WGS sequence"/>
</dbReference>
<keyword evidence="4" id="KW-1185">Reference proteome</keyword>
<feature type="non-terminal residue" evidence="3">
    <location>
        <position position="167"/>
    </location>
</feature>
<keyword evidence="2" id="KW-0560">Oxidoreductase</keyword>
<evidence type="ECO:0000313" key="4">
    <source>
        <dbReference type="Proteomes" id="UP000668214"/>
    </source>
</evidence>
<comment type="caution">
    <text evidence="3">The sequence shown here is derived from an EMBL/GenBank/DDBJ whole genome shotgun (WGS) entry which is preliminary data.</text>
</comment>
<sequence length="167" mass="18590">MYILQITGAGHGIAKELAIGYASLGATLKAFLPNMIKKNHGHIVAISSVAGLFTSLYGTVYCPSKFAIKGNSTTYFTIIEKEVNYGSLSEELRVLSNGKSLIKFTTIYPFFVCTGFATTLKIRFPLMIRELLPQEVASSIIDAQRRNYENKSISSYWLPISKVIRYM</sequence>
<dbReference type="AlphaFoldDB" id="A0A836JNP1"/>
<dbReference type="Gene3D" id="3.40.50.720">
    <property type="entry name" value="NAD(P)-binding Rossmann-like Domain"/>
    <property type="match status" value="1"/>
</dbReference>
<dbReference type="EMBL" id="JAANIA010001783">
    <property type="protein sequence ID" value="KAG5318980.1"/>
    <property type="molecule type" value="Genomic_DNA"/>
</dbReference>
<evidence type="ECO:0000256" key="1">
    <source>
        <dbReference type="ARBA" id="ARBA00006484"/>
    </source>
</evidence>
<organism evidence="3 4">
    <name type="scientific">Pseudoatta argentina</name>
    <dbReference type="NCBI Taxonomy" id="621737"/>
    <lineage>
        <taxon>Eukaryota</taxon>
        <taxon>Metazoa</taxon>
        <taxon>Ecdysozoa</taxon>
        <taxon>Arthropoda</taxon>
        <taxon>Hexapoda</taxon>
        <taxon>Insecta</taxon>
        <taxon>Pterygota</taxon>
        <taxon>Neoptera</taxon>
        <taxon>Endopterygota</taxon>
        <taxon>Hymenoptera</taxon>
        <taxon>Apocrita</taxon>
        <taxon>Aculeata</taxon>
        <taxon>Formicoidea</taxon>
        <taxon>Formicidae</taxon>
        <taxon>Myrmicinae</taxon>
        <taxon>Pseudoatta</taxon>
    </lineage>
</organism>
<dbReference type="SUPFAM" id="SSF51735">
    <property type="entry name" value="NAD(P)-binding Rossmann-fold domains"/>
    <property type="match status" value="1"/>
</dbReference>
<dbReference type="GO" id="GO:0016616">
    <property type="term" value="F:oxidoreductase activity, acting on the CH-OH group of donors, NAD or NADP as acceptor"/>
    <property type="evidence" value="ECO:0007669"/>
    <property type="project" value="TreeGrafter"/>
</dbReference>
<reference evidence="3" key="1">
    <citation type="submission" date="2020-02" db="EMBL/GenBank/DDBJ databases">
        <title>Relaxed selection underlies rapid genomic changes in the transitions from sociality to social parasitism in ants.</title>
        <authorList>
            <person name="Bi X."/>
        </authorList>
    </citation>
    <scope>NUCLEOTIDE SEQUENCE</scope>
    <source>
        <strain evidence="3">BGI-DK2014c</strain>
        <tissue evidence="3">Whole body</tissue>
    </source>
</reference>